<dbReference type="PANTHER" id="PTHR35043">
    <property type="entry name" value="TRANSCRIPTION FACTOR DOMAIN-CONTAINING PROTEIN"/>
    <property type="match status" value="1"/>
</dbReference>
<feature type="transmembrane region" description="Helical" evidence="1">
    <location>
        <begin position="228"/>
        <end position="247"/>
    </location>
</feature>
<organism evidence="2 3">
    <name type="scientific">Diplodia seriata</name>
    <dbReference type="NCBI Taxonomy" id="420778"/>
    <lineage>
        <taxon>Eukaryota</taxon>
        <taxon>Fungi</taxon>
        <taxon>Dikarya</taxon>
        <taxon>Ascomycota</taxon>
        <taxon>Pezizomycotina</taxon>
        <taxon>Dothideomycetes</taxon>
        <taxon>Dothideomycetes incertae sedis</taxon>
        <taxon>Botryosphaeriales</taxon>
        <taxon>Botryosphaeriaceae</taxon>
        <taxon>Diplodia</taxon>
    </lineage>
</organism>
<evidence type="ECO:0000256" key="1">
    <source>
        <dbReference type="SAM" id="Phobius"/>
    </source>
</evidence>
<dbReference type="GeneID" id="92014019"/>
<dbReference type="RefSeq" id="XP_066628330.1">
    <property type="nucleotide sequence ID" value="XM_066781328.1"/>
</dbReference>
<proteinExistence type="predicted"/>
<protein>
    <submittedName>
        <fullName evidence="2">Uncharacterized protein</fullName>
    </submittedName>
</protein>
<keyword evidence="3" id="KW-1185">Reference proteome</keyword>
<feature type="transmembrane region" description="Helical" evidence="1">
    <location>
        <begin position="63"/>
        <end position="85"/>
    </location>
</feature>
<keyword evidence="1" id="KW-1133">Transmembrane helix</keyword>
<feature type="transmembrane region" description="Helical" evidence="1">
    <location>
        <begin position="97"/>
        <end position="118"/>
    </location>
</feature>
<evidence type="ECO:0000313" key="3">
    <source>
        <dbReference type="Proteomes" id="UP001430584"/>
    </source>
</evidence>
<keyword evidence="1" id="KW-0812">Transmembrane</keyword>
<gene>
    <name evidence="2" type="ORF">SLS55_009934</name>
</gene>
<sequence>MRTRLAQKGWEHYILSPAASNTDALNPQDGPSLQRHLRRSLRDALVDRVPNFPRRSHVIREGVGLRTHAAVTLTGCAYGALHLLAWDAPFATGAERALWRAAALGLAASGLLVPVARVEGWASDAIRPFLLDDDPANDVEEAERLERLGVRGFVRSYRRPPPHEDVAVRPHGVLGEGGLLGRGGDEEKVVEQDARSVVSAYDGWRHFGGLVLKAGLGWAVEVLRVCRLVAMVVVGAVYIGLRVFIFVECLVNVGNLPASAYDVVQWSQYVPHIS</sequence>
<name>A0ABR3C1F9_9PEZI</name>
<dbReference type="PANTHER" id="PTHR35043:SF9">
    <property type="match status" value="1"/>
</dbReference>
<reference evidence="2 3" key="1">
    <citation type="submission" date="2024-02" db="EMBL/GenBank/DDBJ databases">
        <title>De novo assembly and annotation of 12 fungi associated with fruit tree decline syndrome in Ontario, Canada.</title>
        <authorList>
            <person name="Sulman M."/>
            <person name="Ellouze W."/>
            <person name="Ilyukhin E."/>
        </authorList>
    </citation>
    <scope>NUCLEOTIDE SEQUENCE [LARGE SCALE GENOMIC DNA]</scope>
    <source>
        <strain evidence="2 3">FDS-637</strain>
    </source>
</reference>
<keyword evidence="1" id="KW-0472">Membrane</keyword>
<dbReference type="EMBL" id="JAJVCZ030000011">
    <property type="protein sequence ID" value="KAL0254459.1"/>
    <property type="molecule type" value="Genomic_DNA"/>
</dbReference>
<dbReference type="Proteomes" id="UP001430584">
    <property type="component" value="Unassembled WGS sequence"/>
</dbReference>
<evidence type="ECO:0000313" key="2">
    <source>
        <dbReference type="EMBL" id="KAL0254459.1"/>
    </source>
</evidence>
<comment type="caution">
    <text evidence="2">The sequence shown here is derived from an EMBL/GenBank/DDBJ whole genome shotgun (WGS) entry which is preliminary data.</text>
</comment>
<accession>A0ABR3C1F9</accession>